<protein>
    <recommendedName>
        <fullName evidence="6">Glycerol-3-phosphate dehydrogenase [NAD(+)]</fullName>
        <ecNumber evidence="6">1.1.1.8</ecNumber>
    </recommendedName>
</protein>
<keyword evidence="2 5" id="KW-0560">Oxidoreductase</keyword>
<feature type="domain" description="Glycerol-3-phosphate dehydrogenase NAD-dependent C-terminal" evidence="8">
    <location>
        <begin position="200"/>
        <end position="342"/>
    </location>
</feature>
<evidence type="ECO:0000256" key="3">
    <source>
        <dbReference type="ARBA" id="ARBA00023027"/>
    </source>
</evidence>
<dbReference type="AlphaFoldDB" id="A0A814DJM9"/>
<dbReference type="Pfam" id="PF01210">
    <property type="entry name" value="NAD_Gly3P_dh_N"/>
    <property type="match status" value="1"/>
</dbReference>
<evidence type="ECO:0000256" key="6">
    <source>
        <dbReference type="RuleBase" id="RU361243"/>
    </source>
</evidence>
<dbReference type="EMBL" id="CAJNOJ010000049">
    <property type="protein sequence ID" value="CAF0958008.1"/>
    <property type="molecule type" value="Genomic_DNA"/>
</dbReference>
<proteinExistence type="inferred from homology"/>
<evidence type="ECO:0000313" key="9">
    <source>
        <dbReference type="EMBL" id="CAF0958008.1"/>
    </source>
</evidence>
<name>A0A814DJM9_ADIRI</name>
<dbReference type="InterPro" id="IPR013328">
    <property type="entry name" value="6PGD_dom2"/>
</dbReference>
<dbReference type="GO" id="GO:0042803">
    <property type="term" value="F:protein homodimerization activity"/>
    <property type="evidence" value="ECO:0007669"/>
    <property type="project" value="InterPro"/>
</dbReference>
<dbReference type="GO" id="GO:0005829">
    <property type="term" value="C:cytosol"/>
    <property type="evidence" value="ECO:0007669"/>
    <property type="project" value="TreeGrafter"/>
</dbReference>
<dbReference type="InterPro" id="IPR017751">
    <property type="entry name" value="G3P_DH_NAD-dep_euk"/>
</dbReference>
<dbReference type="Proteomes" id="UP000663852">
    <property type="component" value="Unassembled WGS sequence"/>
</dbReference>
<evidence type="ECO:0000256" key="5">
    <source>
        <dbReference type="RuleBase" id="RU000437"/>
    </source>
</evidence>
<dbReference type="NCBIfam" id="TIGR03376">
    <property type="entry name" value="glycerol3P_DH"/>
    <property type="match status" value="1"/>
</dbReference>
<dbReference type="FunFam" id="3.40.50.720:FF:000365">
    <property type="entry name" value="Glycerol-3-phosphate dehydrogenase [NAD(+)]"/>
    <property type="match status" value="1"/>
</dbReference>
<evidence type="ECO:0000256" key="4">
    <source>
        <dbReference type="ARBA" id="ARBA00048683"/>
    </source>
</evidence>
<dbReference type="GO" id="GO:0005975">
    <property type="term" value="P:carbohydrate metabolic process"/>
    <property type="evidence" value="ECO:0007669"/>
    <property type="project" value="InterPro"/>
</dbReference>
<comment type="caution">
    <text evidence="9">The sequence shown here is derived from an EMBL/GenBank/DDBJ whole genome shotgun (WGS) entry which is preliminary data.</text>
</comment>
<dbReference type="SUPFAM" id="SSF48179">
    <property type="entry name" value="6-phosphogluconate dehydrogenase C-terminal domain-like"/>
    <property type="match status" value="1"/>
</dbReference>
<evidence type="ECO:0000259" key="8">
    <source>
        <dbReference type="Pfam" id="PF07479"/>
    </source>
</evidence>
<dbReference type="InterPro" id="IPR011128">
    <property type="entry name" value="G3P_DH_NAD-dep_N"/>
</dbReference>
<sequence>MTSSSPKNIALVGSGNWGTAIAGHIGEKVRELKGKYNEKIKMWCKEETLDDGSKLTEVINKEHENVKYLPDQKLPENVIAVADLIEAIKDADILIFVIPHQFVKKTCEQLKDKVKKDAFALTLIKGFYVDEKTNELLLVSEIITNTLNIPCLSMMGANIANEVAEKIFCEATVGSRNDKHSEDIRELIDTPLFRLRFYPDVEIIEMLGALKNIVAMLAGFSEGLQAGFNTRAAVLRLGFREIINFCRLYKKESTPDIYLESCGIADLVASSLGGRNYNGAKKMAETKKSLKDIEKEDLNGQSLQGPGTAKETFRYLQAKNLLDEFPLFRDAHLICEQKIEPKLKIMVSSTTFLLLLASTLMTTYGRTLNGPDQFIPLLFSSVNPDESSAIPSPDGQGRVVSVVEQIIKYVSSIRSSENFVENLVGRQKEITHKVKVLTFLNKCFEMTHDVIQREIDRMIGMPVSTLTTVKKSSRTTSTPFTLEELQQAQSKVNEVLTSIENRMAALKAWIPPTMPFLGFV</sequence>
<evidence type="ECO:0000259" key="7">
    <source>
        <dbReference type="Pfam" id="PF01210"/>
    </source>
</evidence>
<evidence type="ECO:0000256" key="1">
    <source>
        <dbReference type="ARBA" id="ARBA00011009"/>
    </source>
</evidence>
<dbReference type="PRINTS" id="PR00077">
    <property type="entry name" value="GPDHDRGNASE"/>
</dbReference>
<reference evidence="9" key="1">
    <citation type="submission" date="2021-02" db="EMBL/GenBank/DDBJ databases">
        <authorList>
            <person name="Nowell W R."/>
        </authorList>
    </citation>
    <scope>NUCLEOTIDE SEQUENCE</scope>
</reference>
<comment type="similarity">
    <text evidence="1 5">Belongs to the NAD-dependent glycerol-3-phosphate dehydrogenase family.</text>
</comment>
<dbReference type="Pfam" id="PF07479">
    <property type="entry name" value="NAD_Gly3P_dh_C"/>
    <property type="match status" value="1"/>
</dbReference>
<dbReference type="InterPro" id="IPR006168">
    <property type="entry name" value="G3P_DH_NAD-dep"/>
</dbReference>
<dbReference type="OrthoDB" id="10263760at2759"/>
<accession>A0A814DJM9</accession>
<feature type="domain" description="Glycerol-3-phosphate dehydrogenase NAD-dependent N-terminal" evidence="7">
    <location>
        <begin position="8"/>
        <end position="179"/>
    </location>
</feature>
<dbReference type="GO" id="GO:0051287">
    <property type="term" value="F:NAD binding"/>
    <property type="evidence" value="ECO:0007669"/>
    <property type="project" value="UniProtKB-UniRule"/>
</dbReference>
<dbReference type="GO" id="GO:0141152">
    <property type="term" value="F:glycerol-3-phosphate dehydrogenase (NAD+) activity"/>
    <property type="evidence" value="ECO:0007669"/>
    <property type="project" value="UniProtKB-UniRule"/>
</dbReference>
<gene>
    <name evidence="9" type="ORF">EDS130_LOCUS12698</name>
</gene>
<dbReference type="InterPro" id="IPR008927">
    <property type="entry name" value="6-PGluconate_DH-like_C_sf"/>
</dbReference>
<dbReference type="FunFam" id="1.10.1040.10:FF:000004">
    <property type="entry name" value="Glycerol-3-phosphate dehydrogenase [NAD(+)]"/>
    <property type="match status" value="1"/>
</dbReference>
<dbReference type="InterPro" id="IPR036291">
    <property type="entry name" value="NAD(P)-bd_dom_sf"/>
</dbReference>
<keyword evidence="3 5" id="KW-0520">NAD</keyword>
<dbReference type="InterPro" id="IPR006109">
    <property type="entry name" value="G3P_DH_NAD-dep_C"/>
</dbReference>
<dbReference type="PANTHER" id="PTHR11728:SF8">
    <property type="entry name" value="GLYCEROL-3-PHOSPHATE DEHYDROGENASE [NAD(+)]-RELATED"/>
    <property type="match status" value="1"/>
</dbReference>
<comment type="catalytic activity">
    <reaction evidence="4 6">
        <text>sn-glycerol 3-phosphate + NAD(+) = dihydroxyacetone phosphate + NADH + H(+)</text>
        <dbReference type="Rhea" id="RHEA:11092"/>
        <dbReference type="ChEBI" id="CHEBI:15378"/>
        <dbReference type="ChEBI" id="CHEBI:57540"/>
        <dbReference type="ChEBI" id="CHEBI:57597"/>
        <dbReference type="ChEBI" id="CHEBI:57642"/>
        <dbReference type="ChEBI" id="CHEBI:57945"/>
        <dbReference type="EC" id="1.1.1.8"/>
    </reaction>
</comment>
<dbReference type="PANTHER" id="PTHR11728">
    <property type="entry name" value="GLYCEROL-3-PHOSPHATE DEHYDROGENASE"/>
    <property type="match status" value="1"/>
</dbReference>
<evidence type="ECO:0000256" key="2">
    <source>
        <dbReference type="ARBA" id="ARBA00023002"/>
    </source>
</evidence>
<dbReference type="GO" id="GO:0046168">
    <property type="term" value="P:glycerol-3-phosphate catabolic process"/>
    <property type="evidence" value="ECO:0007669"/>
    <property type="project" value="UniProtKB-UniRule"/>
</dbReference>
<dbReference type="Gene3D" id="1.10.1040.10">
    <property type="entry name" value="N-(1-d-carboxylethyl)-l-norvaline Dehydrogenase, domain 2"/>
    <property type="match status" value="1"/>
</dbReference>
<organism evidence="9 10">
    <name type="scientific">Adineta ricciae</name>
    <name type="common">Rotifer</name>
    <dbReference type="NCBI Taxonomy" id="249248"/>
    <lineage>
        <taxon>Eukaryota</taxon>
        <taxon>Metazoa</taxon>
        <taxon>Spiralia</taxon>
        <taxon>Gnathifera</taxon>
        <taxon>Rotifera</taxon>
        <taxon>Eurotatoria</taxon>
        <taxon>Bdelloidea</taxon>
        <taxon>Adinetida</taxon>
        <taxon>Adinetidae</taxon>
        <taxon>Adineta</taxon>
    </lineage>
</organism>
<dbReference type="EC" id="1.1.1.8" evidence="6"/>
<dbReference type="SUPFAM" id="SSF51735">
    <property type="entry name" value="NAD(P)-binding Rossmann-fold domains"/>
    <property type="match status" value="1"/>
</dbReference>
<evidence type="ECO:0000313" key="10">
    <source>
        <dbReference type="Proteomes" id="UP000663852"/>
    </source>
</evidence>
<dbReference type="Gene3D" id="3.40.50.720">
    <property type="entry name" value="NAD(P)-binding Rossmann-like Domain"/>
    <property type="match status" value="1"/>
</dbReference>